<evidence type="ECO:0000313" key="1">
    <source>
        <dbReference type="EMBL" id="SEG89344.1"/>
    </source>
</evidence>
<evidence type="ECO:0000313" key="2">
    <source>
        <dbReference type="Proteomes" id="UP000236723"/>
    </source>
</evidence>
<proteinExistence type="predicted"/>
<dbReference type="OrthoDB" id="3538051at2"/>
<evidence type="ECO:0008006" key="3">
    <source>
        <dbReference type="Google" id="ProtNLM"/>
    </source>
</evidence>
<dbReference type="Pfam" id="PF19664">
    <property type="entry name" value="DUF6167"/>
    <property type="match status" value="1"/>
</dbReference>
<protein>
    <recommendedName>
        <fullName evidence="3">Secreted protein</fullName>
    </recommendedName>
</protein>
<dbReference type="EMBL" id="FNVO01000023">
    <property type="protein sequence ID" value="SEG89344.1"/>
    <property type="molecule type" value="Genomic_DNA"/>
</dbReference>
<organism evidence="1 2">
    <name type="scientific">Thermomonospora echinospora</name>
    <dbReference type="NCBI Taxonomy" id="1992"/>
    <lineage>
        <taxon>Bacteria</taxon>
        <taxon>Bacillati</taxon>
        <taxon>Actinomycetota</taxon>
        <taxon>Actinomycetes</taxon>
        <taxon>Streptosporangiales</taxon>
        <taxon>Thermomonosporaceae</taxon>
        <taxon>Thermomonospora</taxon>
    </lineage>
</organism>
<reference evidence="2" key="1">
    <citation type="submission" date="2016-10" db="EMBL/GenBank/DDBJ databases">
        <authorList>
            <person name="Varghese N."/>
            <person name="Submissions S."/>
        </authorList>
    </citation>
    <scope>NUCLEOTIDE SEQUENCE [LARGE SCALE GENOMIC DNA]</scope>
    <source>
        <strain evidence="2">DSM 43163</strain>
    </source>
</reference>
<name>A0A1H6DW87_9ACTN</name>
<sequence>MRRTFWLVVGAGTGVWATRKATRMARQLTPHSLAGKATDRALGAGERLRIFVQDVREETRAREAELREAIEADRHPPEIEAPRPRRILKARYTVIDEDKDGH</sequence>
<gene>
    <name evidence="1" type="ORF">SAMN04489712_12372</name>
</gene>
<dbReference type="Proteomes" id="UP000236723">
    <property type="component" value="Unassembled WGS sequence"/>
</dbReference>
<dbReference type="AlphaFoldDB" id="A0A1H6DW87"/>
<keyword evidence="2" id="KW-1185">Reference proteome</keyword>
<dbReference type="InterPro" id="IPR046165">
    <property type="entry name" value="DUF6167"/>
</dbReference>
<accession>A0A1H6DW87</accession>
<dbReference type="RefSeq" id="WP_103943728.1">
    <property type="nucleotide sequence ID" value="NZ_FNVO01000023.1"/>
</dbReference>